<evidence type="ECO:0000313" key="2">
    <source>
        <dbReference type="Proteomes" id="UP001595075"/>
    </source>
</evidence>
<feature type="non-terminal residue" evidence="1">
    <location>
        <position position="86"/>
    </location>
</feature>
<accession>A0ABR4CEF9</accession>
<reference evidence="1 2" key="1">
    <citation type="journal article" date="2024" name="Commun. Biol.">
        <title>Comparative genomic analysis of thermophilic fungi reveals convergent evolutionary adaptations and gene losses.</title>
        <authorList>
            <person name="Steindorff A.S."/>
            <person name="Aguilar-Pontes M.V."/>
            <person name="Robinson A.J."/>
            <person name="Andreopoulos B."/>
            <person name="LaButti K."/>
            <person name="Kuo A."/>
            <person name="Mondo S."/>
            <person name="Riley R."/>
            <person name="Otillar R."/>
            <person name="Haridas S."/>
            <person name="Lipzen A."/>
            <person name="Grimwood J."/>
            <person name="Schmutz J."/>
            <person name="Clum A."/>
            <person name="Reid I.D."/>
            <person name="Moisan M.C."/>
            <person name="Butler G."/>
            <person name="Nguyen T.T.M."/>
            <person name="Dewar K."/>
            <person name="Conant G."/>
            <person name="Drula E."/>
            <person name="Henrissat B."/>
            <person name="Hansel C."/>
            <person name="Singer S."/>
            <person name="Hutchinson M.I."/>
            <person name="de Vries R.P."/>
            <person name="Natvig D.O."/>
            <person name="Powell A.J."/>
            <person name="Tsang A."/>
            <person name="Grigoriev I.V."/>
        </authorList>
    </citation>
    <scope>NUCLEOTIDE SEQUENCE [LARGE SCALE GENOMIC DNA]</scope>
    <source>
        <strain evidence="1 2">CBS 494.80</strain>
    </source>
</reference>
<comment type="caution">
    <text evidence="1">The sequence shown here is derived from an EMBL/GenBank/DDBJ whole genome shotgun (WGS) entry which is preliminary data.</text>
</comment>
<protein>
    <submittedName>
        <fullName evidence="1">Uncharacterized protein</fullName>
    </submittedName>
</protein>
<proteinExistence type="predicted"/>
<dbReference type="Proteomes" id="UP001595075">
    <property type="component" value="Unassembled WGS sequence"/>
</dbReference>
<gene>
    <name evidence="1" type="ORF">VTL71DRAFT_15732</name>
</gene>
<name>A0ABR4CEF9_9HELO</name>
<organism evidence="1 2">
    <name type="scientific">Oculimacula yallundae</name>
    <dbReference type="NCBI Taxonomy" id="86028"/>
    <lineage>
        <taxon>Eukaryota</taxon>
        <taxon>Fungi</taxon>
        <taxon>Dikarya</taxon>
        <taxon>Ascomycota</taxon>
        <taxon>Pezizomycotina</taxon>
        <taxon>Leotiomycetes</taxon>
        <taxon>Helotiales</taxon>
        <taxon>Ploettnerulaceae</taxon>
        <taxon>Oculimacula</taxon>
    </lineage>
</organism>
<keyword evidence="2" id="KW-1185">Reference proteome</keyword>
<dbReference type="EMBL" id="JAZHXI010000009">
    <property type="protein sequence ID" value="KAL2067636.1"/>
    <property type="molecule type" value="Genomic_DNA"/>
</dbReference>
<evidence type="ECO:0000313" key="1">
    <source>
        <dbReference type="EMBL" id="KAL2067636.1"/>
    </source>
</evidence>
<sequence length="86" mass="9253">MKSTPLLGYPGVVLGMHPQESSGGFCAAPRFARNSDAWDFLTILGLTHISGVSEHGLPSASRSPFAWWLSLGCLSVDVSCHRYTDT</sequence>